<keyword evidence="2" id="KW-1185">Reference proteome</keyword>
<dbReference type="PANTHER" id="PTHR47623:SF1">
    <property type="entry name" value="OS09G0287300 PROTEIN"/>
    <property type="match status" value="1"/>
</dbReference>
<evidence type="ECO:0000313" key="1">
    <source>
        <dbReference type="EMBL" id="KJD32818.1"/>
    </source>
</evidence>
<dbReference type="SUPFAM" id="SSF53254">
    <property type="entry name" value="Phosphoglycerate mutase-like"/>
    <property type="match status" value="1"/>
</dbReference>
<dbReference type="RefSeq" id="WP_044626089.1">
    <property type="nucleotide sequence ID" value="NZ_JTDV01000005.1"/>
</dbReference>
<dbReference type="PANTHER" id="PTHR47623">
    <property type="entry name" value="OS09G0287300 PROTEIN"/>
    <property type="match status" value="1"/>
</dbReference>
<dbReference type="EMBL" id="JTDV01000005">
    <property type="protein sequence ID" value="KJD32818.1"/>
    <property type="molecule type" value="Genomic_DNA"/>
</dbReference>
<dbReference type="OrthoDB" id="9810154at2"/>
<organism evidence="1 2">
    <name type="scientific">Neotamlana nanhaiensis</name>
    <dbReference type="NCBI Taxonomy" id="1382798"/>
    <lineage>
        <taxon>Bacteria</taxon>
        <taxon>Pseudomonadati</taxon>
        <taxon>Bacteroidota</taxon>
        <taxon>Flavobacteriia</taxon>
        <taxon>Flavobacteriales</taxon>
        <taxon>Flavobacteriaceae</taxon>
        <taxon>Neotamlana</taxon>
    </lineage>
</organism>
<accession>A0A0D7W2A3</accession>
<dbReference type="STRING" id="1382798.PK35_07495"/>
<comment type="caution">
    <text evidence="1">The sequence shown here is derived from an EMBL/GenBank/DDBJ whole genome shotgun (WGS) entry which is preliminary data.</text>
</comment>
<dbReference type="SMART" id="SM00855">
    <property type="entry name" value="PGAM"/>
    <property type="match status" value="1"/>
</dbReference>
<dbReference type="AlphaFoldDB" id="A0A0D7W2A3"/>
<dbReference type="Proteomes" id="UP000032361">
    <property type="component" value="Unassembled WGS sequence"/>
</dbReference>
<sequence>MKKLTIIRHAKSSWKHNVTDHERPLNSRGFNDAELVSNALIDLNLTFCKLISSDAMRAKTTANIFIQNLKIDKNICSLNYNLYDFSGENLTQTIKACESNINSLIIFGHNHAITSFVNLYGDIYFENIPTCGVTILEFNIDNWHELKPGKTIKTIFPKDLK</sequence>
<gene>
    <name evidence="1" type="ORF">PK35_07495</name>
</gene>
<protein>
    <submittedName>
        <fullName evidence="1">Phosphohistidine phosphatase</fullName>
    </submittedName>
</protein>
<proteinExistence type="predicted"/>
<evidence type="ECO:0000313" key="2">
    <source>
        <dbReference type="Proteomes" id="UP000032361"/>
    </source>
</evidence>
<name>A0A0D7W2A3_9FLAO</name>
<dbReference type="CDD" id="cd07040">
    <property type="entry name" value="HP"/>
    <property type="match status" value="1"/>
</dbReference>
<reference evidence="1 2" key="1">
    <citation type="journal article" date="2015" name="Antonie Van Leeuwenhoek">
        <title>Tamlana nanhaiensis sp. nov., isolated from surface seawater collected from the South China Sea.</title>
        <authorList>
            <person name="Liu X."/>
            <person name="Lai Q."/>
            <person name="Du Y."/>
            <person name="Li G."/>
            <person name="Sun F."/>
            <person name="Shao Z."/>
        </authorList>
    </citation>
    <scope>NUCLEOTIDE SEQUENCE [LARGE SCALE GENOMIC DNA]</scope>
    <source>
        <strain evidence="1 2">FHC16</strain>
    </source>
</reference>
<dbReference type="PATRIC" id="fig|1382798.3.peg.2838"/>
<dbReference type="Pfam" id="PF00300">
    <property type="entry name" value="His_Phos_1"/>
    <property type="match status" value="1"/>
</dbReference>
<dbReference type="InterPro" id="IPR029033">
    <property type="entry name" value="His_PPase_superfam"/>
</dbReference>
<dbReference type="InterPro" id="IPR013078">
    <property type="entry name" value="His_Pase_superF_clade-1"/>
</dbReference>
<dbReference type="Gene3D" id="3.40.50.1240">
    <property type="entry name" value="Phosphoglycerate mutase-like"/>
    <property type="match status" value="1"/>
</dbReference>